<organism evidence="1">
    <name type="scientific">Aspergillus flavus</name>
    <dbReference type="NCBI Taxonomy" id="5059"/>
    <lineage>
        <taxon>Eukaryota</taxon>
        <taxon>Fungi</taxon>
        <taxon>Dikarya</taxon>
        <taxon>Ascomycota</taxon>
        <taxon>Pezizomycotina</taxon>
        <taxon>Eurotiomycetes</taxon>
        <taxon>Eurotiomycetidae</taxon>
        <taxon>Eurotiales</taxon>
        <taxon>Aspergillaceae</taxon>
        <taxon>Aspergillus</taxon>
        <taxon>Aspergillus subgen. Circumdati</taxon>
    </lineage>
</organism>
<proteinExistence type="predicted"/>
<evidence type="ECO:0000313" key="1">
    <source>
        <dbReference type="EMBL" id="KAB8242828.1"/>
    </source>
</evidence>
<dbReference type="EMBL" id="ML734655">
    <property type="protein sequence ID" value="KAB8242828.1"/>
    <property type="molecule type" value="Genomic_DNA"/>
</dbReference>
<accession>A0A5N6GLD8</accession>
<protein>
    <submittedName>
        <fullName evidence="1">Uncharacterized protein</fullName>
    </submittedName>
</protein>
<reference evidence="1" key="1">
    <citation type="submission" date="2019-04" db="EMBL/GenBank/DDBJ databases">
        <title>Friends and foes A comparative genomics study of 23 Aspergillus species from section Flavi.</title>
        <authorList>
            <consortium name="DOE Joint Genome Institute"/>
            <person name="Kjaerbolling I."/>
            <person name="Vesth T."/>
            <person name="Frisvad J.C."/>
            <person name="Nybo J.L."/>
            <person name="Theobald S."/>
            <person name="Kildgaard S."/>
            <person name="Isbrandt T."/>
            <person name="Kuo A."/>
            <person name="Sato A."/>
            <person name="Lyhne E.K."/>
            <person name="Kogle M.E."/>
            <person name="Wiebenga A."/>
            <person name="Kun R.S."/>
            <person name="Lubbers R.J."/>
            <person name="Makela M.R."/>
            <person name="Barry K."/>
            <person name="Chovatia M."/>
            <person name="Clum A."/>
            <person name="Daum C."/>
            <person name="Haridas S."/>
            <person name="He G."/>
            <person name="LaButti K."/>
            <person name="Lipzen A."/>
            <person name="Mondo S."/>
            <person name="Riley R."/>
            <person name="Salamov A."/>
            <person name="Simmons B.A."/>
            <person name="Magnuson J.K."/>
            <person name="Henrissat B."/>
            <person name="Mortensen U.H."/>
            <person name="Larsen T.O."/>
            <person name="Devries R.P."/>
            <person name="Grigoriev I.V."/>
            <person name="Machida M."/>
            <person name="Baker S.E."/>
            <person name="Andersen M.R."/>
        </authorList>
    </citation>
    <scope>NUCLEOTIDE SEQUENCE [LARGE SCALE GENOMIC DNA]</scope>
    <source>
        <strain evidence="1">CBS 121.62</strain>
    </source>
</reference>
<dbReference type="AlphaFoldDB" id="A0A5N6GLD8"/>
<name>A0A5N6GLD8_ASPFL</name>
<dbReference type="Proteomes" id="UP000325434">
    <property type="component" value="Unassembled WGS sequence"/>
</dbReference>
<gene>
    <name evidence="1" type="ORF">BDV35DRAFT_365047</name>
</gene>
<sequence>MPAYSRICTRGPALLLIRALLSLPVMSLYPELRRLIYPGRINNGLMILAVLLLYLVCECSECSRHSQRQSPAYSPSGCRVRQAREAWCAQGAGGV</sequence>